<evidence type="ECO:0000256" key="1">
    <source>
        <dbReference type="ARBA" id="ARBA00023125"/>
    </source>
</evidence>
<dbReference type="Proteomes" id="UP000008467">
    <property type="component" value="Chromosome"/>
</dbReference>
<dbReference type="GO" id="GO:0003677">
    <property type="term" value="F:DNA binding"/>
    <property type="evidence" value="ECO:0007669"/>
    <property type="project" value="UniProtKB-KW"/>
</dbReference>
<dbReference type="EMBL" id="CP002582">
    <property type="protein sequence ID" value="ADZ83409.1"/>
    <property type="molecule type" value="Genomic_DNA"/>
</dbReference>
<dbReference type="AlphaFoldDB" id="F2JLL8"/>
<name>F2JLL8_CELLD</name>
<dbReference type="NCBIfam" id="TIGR00738">
    <property type="entry name" value="rrf2_super"/>
    <property type="match status" value="1"/>
</dbReference>
<evidence type="ECO:0000313" key="3">
    <source>
        <dbReference type="Proteomes" id="UP000008467"/>
    </source>
</evidence>
<dbReference type="InterPro" id="IPR030489">
    <property type="entry name" value="TR_Rrf2-type_CS"/>
</dbReference>
<dbReference type="Pfam" id="PF02082">
    <property type="entry name" value="Rrf2"/>
    <property type="match status" value="1"/>
</dbReference>
<keyword evidence="3" id="KW-1185">Reference proteome</keyword>
<dbReference type="PROSITE" id="PS01332">
    <property type="entry name" value="HTH_RRF2_1"/>
    <property type="match status" value="1"/>
</dbReference>
<reference evidence="2 3" key="1">
    <citation type="journal article" date="2011" name="J. Bacteriol.">
        <title>Complete genome sequence of the cellulose-degrading bacterium Cellulosilyticum lentocellum.</title>
        <authorList>
            <consortium name="US DOE Joint Genome Institute"/>
            <person name="Miller D.A."/>
            <person name="Suen G."/>
            <person name="Bruce D."/>
            <person name="Copeland A."/>
            <person name="Cheng J.F."/>
            <person name="Detter C."/>
            <person name="Goodwin L.A."/>
            <person name="Han C.S."/>
            <person name="Hauser L.J."/>
            <person name="Land M.L."/>
            <person name="Lapidus A."/>
            <person name="Lucas S."/>
            <person name="Meincke L."/>
            <person name="Pitluck S."/>
            <person name="Tapia R."/>
            <person name="Teshima H."/>
            <person name="Woyke T."/>
            <person name="Fox B.G."/>
            <person name="Angert E.R."/>
            <person name="Currie C.R."/>
        </authorList>
    </citation>
    <scope>NUCLEOTIDE SEQUENCE [LARGE SCALE GENOMIC DNA]</scope>
    <source>
        <strain evidence="3">ATCC 49066 / DSM 5427 / NCIMB 11756 / RHM5</strain>
    </source>
</reference>
<dbReference type="PROSITE" id="PS51197">
    <property type="entry name" value="HTH_RRF2_2"/>
    <property type="match status" value="1"/>
</dbReference>
<dbReference type="Gene3D" id="1.10.10.10">
    <property type="entry name" value="Winged helix-like DNA-binding domain superfamily/Winged helix DNA-binding domain"/>
    <property type="match status" value="1"/>
</dbReference>
<keyword evidence="1" id="KW-0238">DNA-binding</keyword>
<dbReference type="eggNOG" id="COG1959">
    <property type="taxonomic scope" value="Bacteria"/>
</dbReference>
<dbReference type="GO" id="GO:0003700">
    <property type="term" value="F:DNA-binding transcription factor activity"/>
    <property type="evidence" value="ECO:0007669"/>
    <property type="project" value="TreeGrafter"/>
</dbReference>
<dbReference type="SUPFAM" id="SSF46785">
    <property type="entry name" value="Winged helix' DNA-binding domain"/>
    <property type="match status" value="1"/>
</dbReference>
<sequence length="151" mass="17047">MKISTKARYGLRALVDLAVHSSGDQVPLISIAQRQELSANYMEQVFSSLKKAGIVKSIKGSQGGYILAKRSCDITVGEVIRAIEGEILIVEEEEARDDASLIYNSMKQCLQEQVWSKITESICQVIDHITLEDLMKDYEKLNQKEVLMYYI</sequence>
<dbReference type="InterPro" id="IPR000944">
    <property type="entry name" value="Tscrpt_reg_Rrf2"/>
</dbReference>
<organism evidence="2 3">
    <name type="scientific">Cellulosilyticum lentocellum (strain ATCC 49066 / DSM 5427 / NCIMB 11756 / RHM5)</name>
    <name type="common">Clostridium lentocellum</name>
    <dbReference type="NCBI Taxonomy" id="642492"/>
    <lineage>
        <taxon>Bacteria</taxon>
        <taxon>Bacillati</taxon>
        <taxon>Bacillota</taxon>
        <taxon>Clostridia</taxon>
        <taxon>Lachnospirales</taxon>
        <taxon>Cellulosilyticaceae</taxon>
        <taxon>Cellulosilyticum</taxon>
    </lineage>
</organism>
<proteinExistence type="predicted"/>
<dbReference type="HOGENOM" id="CLU_107144_0_1_9"/>
<dbReference type="GO" id="GO:0005829">
    <property type="term" value="C:cytosol"/>
    <property type="evidence" value="ECO:0007669"/>
    <property type="project" value="TreeGrafter"/>
</dbReference>
<protein>
    <submittedName>
        <fullName evidence="2">Transcriptional regulator, BadM/Rrf2 family</fullName>
    </submittedName>
</protein>
<dbReference type="KEGG" id="cle:Clole_1685"/>
<dbReference type="InterPro" id="IPR036388">
    <property type="entry name" value="WH-like_DNA-bd_sf"/>
</dbReference>
<dbReference type="PANTHER" id="PTHR33221">
    <property type="entry name" value="WINGED HELIX-TURN-HELIX TRANSCRIPTIONAL REGULATOR, RRF2 FAMILY"/>
    <property type="match status" value="1"/>
</dbReference>
<accession>F2JLL8</accession>
<evidence type="ECO:0000313" key="2">
    <source>
        <dbReference type="EMBL" id="ADZ83409.1"/>
    </source>
</evidence>
<dbReference type="InterPro" id="IPR036390">
    <property type="entry name" value="WH_DNA-bd_sf"/>
</dbReference>
<dbReference type="RefSeq" id="WP_013656706.1">
    <property type="nucleotide sequence ID" value="NC_015275.1"/>
</dbReference>
<gene>
    <name evidence="2" type="ordered locus">Clole_1685</name>
</gene>
<dbReference type="STRING" id="642492.Clole_1685"/>
<dbReference type="PANTHER" id="PTHR33221:SF5">
    <property type="entry name" value="HTH-TYPE TRANSCRIPTIONAL REGULATOR ISCR"/>
    <property type="match status" value="1"/>
</dbReference>